<evidence type="ECO:0000256" key="2">
    <source>
        <dbReference type="ARBA" id="ARBA00022737"/>
    </source>
</evidence>
<feature type="region of interest" description="Disordered" evidence="4">
    <location>
        <begin position="1"/>
        <end position="25"/>
    </location>
</feature>
<protein>
    <recommendedName>
        <fullName evidence="5">TATA-binding protein interacting (TIP20) domain-containing protein</fullName>
    </recommendedName>
</protein>
<reference evidence="6" key="1">
    <citation type="submission" date="2022-03" db="EMBL/GenBank/DDBJ databases">
        <title>A functionally conserved STORR gene fusion in Papaver species that diverged 16.8 million years ago.</title>
        <authorList>
            <person name="Catania T."/>
        </authorList>
    </citation>
    <scope>NUCLEOTIDE SEQUENCE</scope>
    <source>
        <strain evidence="6">S-191538</strain>
    </source>
</reference>
<dbReference type="Pfam" id="PF25782">
    <property type="entry name" value="TPR_CAND1"/>
    <property type="match status" value="1"/>
</dbReference>
<feature type="domain" description="TATA-binding protein interacting (TIP20)" evidence="5">
    <location>
        <begin position="320"/>
        <end position="477"/>
    </location>
</feature>
<dbReference type="Proteomes" id="UP001177140">
    <property type="component" value="Unassembled WGS sequence"/>
</dbReference>
<organism evidence="6 7">
    <name type="scientific">Papaver nudicaule</name>
    <name type="common">Iceland poppy</name>
    <dbReference type="NCBI Taxonomy" id="74823"/>
    <lineage>
        <taxon>Eukaryota</taxon>
        <taxon>Viridiplantae</taxon>
        <taxon>Streptophyta</taxon>
        <taxon>Embryophyta</taxon>
        <taxon>Tracheophyta</taxon>
        <taxon>Spermatophyta</taxon>
        <taxon>Magnoliopsida</taxon>
        <taxon>Ranunculales</taxon>
        <taxon>Papaveraceae</taxon>
        <taxon>Papaveroideae</taxon>
        <taxon>Papaver</taxon>
    </lineage>
</organism>
<comment type="similarity">
    <text evidence="1">Belongs to the CAND family.</text>
</comment>
<dbReference type="InterPro" id="IPR039852">
    <property type="entry name" value="CAND1/CAND2"/>
</dbReference>
<keyword evidence="3" id="KW-0833">Ubl conjugation pathway</keyword>
<comment type="caution">
    <text evidence="6">The sequence shown here is derived from an EMBL/GenBank/DDBJ whole genome shotgun (WGS) entry which is preliminary data.</text>
</comment>
<evidence type="ECO:0000313" key="7">
    <source>
        <dbReference type="Proteomes" id="UP001177140"/>
    </source>
</evidence>
<dbReference type="InterPro" id="IPR013932">
    <property type="entry name" value="TATA-bd_TIP120"/>
</dbReference>
<evidence type="ECO:0000256" key="4">
    <source>
        <dbReference type="SAM" id="MobiDB-lite"/>
    </source>
</evidence>
<evidence type="ECO:0000256" key="3">
    <source>
        <dbReference type="ARBA" id="ARBA00022786"/>
    </source>
</evidence>
<evidence type="ECO:0000256" key="1">
    <source>
        <dbReference type="ARBA" id="ARBA00007657"/>
    </source>
</evidence>
<gene>
    <name evidence="6" type="ORF">MKW94_003364</name>
</gene>
<dbReference type="SUPFAM" id="SSF48371">
    <property type="entry name" value="ARM repeat"/>
    <property type="match status" value="1"/>
</dbReference>
<dbReference type="Pfam" id="PF08623">
    <property type="entry name" value="TIP120"/>
    <property type="match status" value="1"/>
</dbReference>
<evidence type="ECO:0000313" key="6">
    <source>
        <dbReference type="EMBL" id="MCL7050146.1"/>
    </source>
</evidence>
<evidence type="ECO:0000259" key="5">
    <source>
        <dbReference type="Pfam" id="PF08623"/>
    </source>
</evidence>
<keyword evidence="7" id="KW-1185">Reference proteome</keyword>
<keyword evidence="2" id="KW-0677">Repeat</keyword>
<dbReference type="GO" id="GO:0010265">
    <property type="term" value="P:SCF complex assembly"/>
    <property type="evidence" value="ECO:0007669"/>
    <property type="project" value="InterPro"/>
</dbReference>
<dbReference type="InterPro" id="IPR016024">
    <property type="entry name" value="ARM-type_fold"/>
</dbReference>
<dbReference type="EMBL" id="JAJJMA010324200">
    <property type="protein sequence ID" value="MCL7050146.1"/>
    <property type="molecule type" value="Genomic_DNA"/>
</dbReference>
<dbReference type="PANTHER" id="PTHR12696">
    <property type="entry name" value="TIP120"/>
    <property type="match status" value="1"/>
</dbReference>
<sequence>MEEDTDDESHEEEEDDEDADEYTDDEDISWKVRRAAAKCLSAIIVSRPEMLSKLYGEACPKLIERFKEREENVKMDVFNTFIELLRQTGTVTKGQIEINELSPRWLLKQEVSKIIKSINRQLREKSVKTKVGAFSVLRELVVVLPDCLADHIGTLVSGIEKALTESSNLKIEALIFTRLVMSSHSPSVFHPYIKVLSAPVLSAVGERYYKVTAEALRVCGELVRVVRPNVAGVGFDYKPYVHPIYNAILTRLANQDQDQEVKECAISCMGLVISTFGDNLQAELPVCLPVLVDRMGNEITRLTAVKAFAVIATSPLKINLSCVLDHLIAELTAFLRKKELIRTVDLGPFKHIVDDGLELRKAAFECVDTLLDSCLDQVNPSTFIVPHLKSGLDDHYDVKMPCHLILSKLADKCPAAVLAVLDSLVDPLQKTINYKPKLDAVKQEVDRNEDMIRSALRAISSLSRISGGDCSLKYKSLMSEIMKSPGLSDKYNTIHNE</sequence>
<dbReference type="Gene3D" id="1.25.10.10">
    <property type="entry name" value="Leucine-rich Repeat Variant"/>
    <property type="match status" value="2"/>
</dbReference>
<dbReference type="InterPro" id="IPR011989">
    <property type="entry name" value="ARM-like"/>
</dbReference>
<accession>A0AA42B4J1</accession>
<proteinExistence type="inferred from homology"/>
<name>A0AA42B4J1_PAPNU</name>
<dbReference type="AlphaFoldDB" id="A0AA42B4J1"/>